<keyword evidence="2" id="KW-1185">Reference proteome</keyword>
<evidence type="ECO:0000313" key="2">
    <source>
        <dbReference type="Proteomes" id="UP000196536"/>
    </source>
</evidence>
<name>A0A1Z9YUH7_9GAMM</name>
<protein>
    <submittedName>
        <fullName evidence="1">Uncharacterized protein</fullName>
    </submittedName>
</protein>
<gene>
    <name evidence="1" type="ORF">CAP51_14235</name>
</gene>
<comment type="caution">
    <text evidence="1">The sequence shown here is derived from an EMBL/GenBank/DDBJ whole genome shotgun (WGS) entry which is preliminary data.</text>
</comment>
<dbReference type="EMBL" id="NEXX01000006">
    <property type="protein sequence ID" value="OUY05876.1"/>
    <property type="molecule type" value="Genomic_DNA"/>
</dbReference>
<accession>A0A1Z9YUH7</accession>
<dbReference type="Proteomes" id="UP000196536">
    <property type="component" value="Unassembled WGS sequence"/>
</dbReference>
<dbReference type="RefSeq" id="WP_087621431.1">
    <property type="nucleotide sequence ID" value="NZ_NEXX01000006.1"/>
</dbReference>
<dbReference type="OrthoDB" id="6716126at2"/>
<organism evidence="1 2">
    <name type="scientific">Acinetobacter populi</name>
    <dbReference type="NCBI Taxonomy" id="1582270"/>
    <lineage>
        <taxon>Bacteria</taxon>
        <taxon>Pseudomonadati</taxon>
        <taxon>Pseudomonadota</taxon>
        <taxon>Gammaproteobacteria</taxon>
        <taxon>Moraxellales</taxon>
        <taxon>Moraxellaceae</taxon>
        <taxon>Acinetobacter</taxon>
    </lineage>
</organism>
<sequence length="330" mass="35579">MGIFNDFTRLNTVTGTVEFLKDPIDNTVDAVKSAVDAVSHPVVTAEKAINAVNASAESYETTLDLYRMQQDEGAAEEYKASIAGQLLGGGAAGVAIKKGVDATIDAVQASNAAKIAEVAKQERIVENNVNADNDLLSPDLNRADFRWQPSQIGNAQVLESIMRRGDVELKQGISVDQVFRDVIQKPIGERPDPSTYLSQSYIDNHLSKFDDGATKFMLSSNYNRFGIGQTDGTSFILPKDQADILMKQTGGDPVKLADALGIPRNQLNNDSLVKIDILNPKNSGLRLPSGNEAGANSQWIPGGKLPNGNYEAIIDANKIKPSQIIVNPIR</sequence>
<evidence type="ECO:0000313" key="1">
    <source>
        <dbReference type="EMBL" id="OUY05876.1"/>
    </source>
</evidence>
<proteinExistence type="predicted"/>
<dbReference type="AlphaFoldDB" id="A0A1Z9YUH7"/>
<reference evidence="1 2" key="1">
    <citation type="submission" date="2017-05" db="EMBL/GenBank/DDBJ databases">
        <title>Acinetobacter populi ANC 5415 (= PBJ7), whole genome shotgun sequencing project.</title>
        <authorList>
            <person name="Nemec A."/>
            <person name="Radolfova-Krizova L."/>
        </authorList>
    </citation>
    <scope>NUCLEOTIDE SEQUENCE [LARGE SCALE GENOMIC DNA]</scope>
    <source>
        <strain evidence="1 2">PBJ7</strain>
    </source>
</reference>